<evidence type="ECO:0008006" key="7">
    <source>
        <dbReference type="Google" id="ProtNLM"/>
    </source>
</evidence>
<dbReference type="InterPro" id="IPR024060">
    <property type="entry name" value="Ureidoglycolate_lyase_dom_sf"/>
</dbReference>
<dbReference type="GO" id="GO:0000256">
    <property type="term" value="P:allantoin catabolic process"/>
    <property type="evidence" value="ECO:0007669"/>
    <property type="project" value="InterPro"/>
</dbReference>
<comment type="subunit">
    <text evidence="1">Homodimer.</text>
</comment>
<dbReference type="OrthoDB" id="10258141at2759"/>
<comment type="catalytic activity">
    <reaction evidence="4">
        <text>(S)-ureidoglycolate = urea + glyoxylate</text>
        <dbReference type="Rhea" id="RHEA:11304"/>
        <dbReference type="ChEBI" id="CHEBI:16199"/>
        <dbReference type="ChEBI" id="CHEBI:36655"/>
        <dbReference type="ChEBI" id="CHEBI:57296"/>
        <dbReference type="EC" id="4.3.2.3"/>
    </reaction>
</comment>
<evidence type="ECO:0000256" key="1">
    <source>
        <dbReference type="ARBA" id="ARBA00011738"/>
    </source>
</evidence>
<dbReference type="EMBL" id="ML978139">
    <property type="protein sequence ID" value="KAF2093280.1"/>
    <property type="molecule type" value="Genomic_DNA"/>
</dbReference>
<dbReference type="SUPFAM" id="SSF51182">
    <property type="entry name" value="RmlC-like cupins"/>
    <property type="match status" value="1"/>
</dbReference>
<sequence>MSTQTTVIETGAAMAEHTLRLPNGQPDGDIKMNNFDPDEIAYIPTTGVRKVFETPLVQATTENLKGYGQIVEAPDTHPIEIVQWPAQGWRPVDPHSGDQGGITEGLFEFWWKGDVLYARNNAVGDSYLFAWSQFPEEVSKDSDKPRERALIWRANYHPDGGQLFYPLNGQSFVIPLALPGDDVTPEKFVTFRCDGGKGLYIHPNIWHGAVVPIEGHSRFLDKQGRVHARVSVDFAKEFGGYLSVPLHPVEG</sequence>
<name>A0A9P4M1C3_9PEZI</name>
<dbReference type="InterPro" id="IPR011051">
    <property type="entry name" value="RmlC_Cupin_sf"/>
</dbReference>
<evidence type="ECO:0000313" key="6">
    <source>
        <dbReference type="Proteomes" id="UP000799772"/>
    </source>
</evidence>
<dbReference type="Pfam" id="PF04115">
    <property type="entry name" value="Ureidogly_lyase"/>
    <property type="match status" value="1"/>
</dbReference>
<dbReference type="InterPro" id="IPR007247">
    <property type="entry name" value="Ureidogly_lyase"/>
</dbReference>
<keyword evidence="6" id="KW-1185">Reference proteome</keyword>
<dbReference type="CDD" id="cd20298">
    <property type="entry name" value="cupin_UAH"/>
    <property type="match status" value="1"/>
</dbReference>
<protein>
    <recommendedName>
        <fullName evidence="7">Ureidoglycolate hydrolase</fullName>
    </recommendedName>
</protein>
<dbReference type="GO" id="GO:0050385">
    <property type="term" value="F:ureidoglycolate lyase activity"/>
    <property type="evidence" value="ECO:0007669"/>
    <property type="project" value="UniProtKB-EC"/>
</dbReference>
<evidence type="ECO:0000256" key="2">
    <source>
        <dbReference type="ARBA" id="ARBA00022631"/>
    </source>
</evidence>
<evidence type="ECO:0000256" key="4">
    <source>
        <dbReference type="ARBA" id="ARBA00047684"/>
    </source>
</evidence>
<reference evidence="5" key="1">
    <citation type="journal article" date="2020" name="Stud. Mycol.">
        <title>101 Dothideomycetes genomes: a test case for predicting lifestyles and emergence of pathogens.</title>
        <authorList>
            <person name="Haridas S."/>
            <person name="Albert R."/>
            <person name="Binder M."/>
            <person name="Bloem J."/>
            <person name="Labutti K."/>
            <person name="Salamov A."/>
            <person name="Andreopoulos B."/>
            <person name="Baker S."/>
            <person name="Barry K."/>
            <person name="Bills G."/>
            <person name="Bluhm B."/>
            <person name="Cannon C."/>
            <person name="Castanera R."/>
            <person name="Culley D."/>
            <person name="Daum C."/>
            <person name="Ezra D."/>
            <person name="Gonzalez J."/>
            <person name="Henrissat B."/>
            <person name="Kuo A."/>
            <person name="Liang C."/>
            <person name="Lipzen A."/>
            <person name="Lutzoni F."/>
            <person name="Magnuson J."/>
            <person name="Mondo S."/>
            <person name="Nolan M."/>
            <person name="Ohm R."/>
            <person name="Pangilinan J."/>
            <person name="Park H.-J."/>
            <person name="Ramirez L."/>
            <person name="Alfaro M."/>
            <person name="Sun H."/>
            <person name="Tritt A."/>
            <person name="Yoshinaga Y."/>
            <person name="Zwiers L.-H."/>
            <person name="Turgeon B."/>
            <person name="Goodwin S."/>
            <person name="Spatafora J."/>
            <person name="Crous P."/>
            <person name="Grigoriev I."/>
        </authorList>
    </citation>
    <scope>NUCLEOTIDE SEQUENCE</scope>
    <source>
        <strain evidence="5">CBS 133067</strain>
    </source>
</reference>
<proteinExistence type="predicted"/>
<organism evidence="5 6">
    <name type="scientific">Rhizodiscina lignyota</name>
    <dbReference type="NCBI Taxonomy" id="1504668"/>
    <lineage>
        <taxon>Eukaryota</taxon>
        <taxon>Fungi</taxon>
        <taxon>Dikarya</taxon>
        <taxon>Ascomycota</taxon>
        <taxon>Pezizomycotina</taxon>
        <taxon>Dothideomycetes</taxon>
        <taxon>Pleosporomycetidae</taxon>
        <taxon>Aulographales</taxon>
        <taxon>Rhizodiscinaceae</taxon>
        <taxon>Rhizodiscina</taxon>
    </lineage>
</organism>
<dbReference type="InterPro" id="IPR047233">
    <property type="entry name" value="UAH_cupin"/>
</dbReference>
<dbReference type="GO" id="GO:0006144">
    <property type="term" value="P:purine nucleobase metabolic process"/>
    <property type="evidence" value="ECO:0007669"/>
    <property type="project" value="UniProtKB-KW"/>
</dbReference>
<evidence type="ECO:0000313" key="5">
    <source>
        <dbReference type="EMBL" id="KAF2093280.1"/>
    </source>
</evidence>
<comment type="caution">
    <text evidence="5">The sequence shown here is derived from an EMBL/GenBank/DDBJ whole genome shotgun (WGS) entry which is preliminary data.</text>
</comment>
<dbReference type="Proteomes" id="UP000799772">
    <property type="component" value="Unassembled WGS sequence"/>
</dbReference>
<gene>
    <name evidence="5" type="ORF">NA57DRAFT_81614</name>
</gene>
<keyword evidence="2" id="KW-0659">Purine metabolism</keyword>
<dbReference type="AlphaFoldDB" id="A0A9P4M1C3"/>
<accession>A0A9P4M1C3</accession>
<evidence type="ECO:0000256" key="3">
    <source>
        <dbReference type="ARBA" id="ARBA00023239"/>
    </source>
</evidence>
<dbReference type="Gene3D" id="2.60.120.480">
    <property type="entry name" value="Ureidoglycolate hydrolase"/>
    <property type="match status" value="1"/>
</dbReference>
<dbReference type="GO" id="GO:0004848">
    <property type="term" value="F:ureidoglycolate hydrolase activity"/>
    <property type="evidence" value="ECO:0007669"/>
    <property type="project" value="InterPro"/>
</dbReference>
<keyword evidence="3" id="KW-0456">Lyase</keyword>